<evidence type="ECO:0000259" key="11">
    <source>
        <dbReference type="Pfam" id="PF23581"/>
    </source>
</evidence>
<dbReference type="PANTHER" id="PTHR31913">
    <property type="entry name" value="VACUOLAR IMPORT AND DEGRADATION PROTEIN 27"/>
    <property type="match status" value="1"/>
</dbReference>
<keyword evidence="13" id="KW-1185">Reference proteome</keyword>
<dbReference type="EMBL" id="CAMGYJ010000008">
    <property type="protein sequence ID" value="CAI0465199.1"/>
    <property type="molecule type" value="Genomic_DNA"/>
</dbReference>
<sequence>MGAAHSHEDLELLDSDSEYQEEGEEASYNDASEETPDKSSPSDRRPRTPSSVDDVEARLRALKLKYPTASKNQKSNLQNEVKLYVHHGGNTPKAKWVCFEKLTSYSFLKTSKVGRVHGGEDEADEESESESDGEGWWVLKVSSKVRVKVDAEMQLKTFKDQRRVDFVDHAVWAMKFFSDEDYQVFLGKYRDCLFENTYGYEANEANHVKVYGKDFIGWANPEKADDSMWEDAEDSFSRSPQTVTPVRRNQDLTQEFEEVANDGIQSLALGALDNSFLVGDSGIQVVKNFSHGIQGKGVYVNFGREQQRGGAGSSMAHSTPKKALLMRAETNMLLMSPFNDAKPHSRGLHQLDIETGRIVTEWKFEKDGTDITMRDIVNDSKGAQLDPSGSTFLGLDDNRLCRWDMRDRHGIVQDLVTSSAPVLNWAQGHQFTRGTNFRCFASTGDGSIVVGSLDGKIRLYSSSSMRQAKTAFPGLGSPITHVDVTYDGKWILGTTDTYLILICTLFTDKDGKTKTGFSGRMGNRIAAPRLLKLTPLDSHSAGATNRFRNAQFSWVTENGKQERHLVATVGKFSVIWNFQQVKDSGHECYRNQEGLKSCYCYKIVPKDDSIVESRFMHDKFAVTDSPEAPLVIATNMKAELVNARLSMLGVAGILFTDFLRVTGTKNLPVWYEAGRYMYFVSPGSQAKEGSFFGLGAALDLEGLEAPFVRCWVDFRYPGGPLLNPVGLAKDIKGVGAWRQK</sequence>
<feature type="compositionally biased region" description="Acidic residues" evidence="9">
    <location>
        <begin position="11"/>
        <end position="34"/>
    </location>
</feature>
<dbReference type="InterPro" id="IPR040458">
    <property type="entry name" value="Vid27"/>
</dbReference>
<dbReference type="InterPro" id="IPR015943">
    <property type="entry name" value="WD40/YVTN_repeat-like_dom_sf"/>
</dbReference>
<feature type="compositionally biased region" description="Basic and acidic residues" evidence="9">
    <location>
        <begin position="35"/>
        <end position="46"/>
    </location>
</feature>
<dbReference type="InterPro" id="IPR055559">
    <property type="entry name" value="CYPRO4_DUF7135"/>
</dbReference>
<dbReference type="PANTHER" id="PTHR31913:SF0">
    <property type="entry name" value="VACUOLAR IMPORT AND DEGRADATION PROTEIN 27"/>
    <property type="match status" value="1"/>
</dbReference>
<protein>
    <recommendedName>
        <fullName evidence="14">Vacuolar import/degradation Vid27 C-terminal domain-containing protein</fullName>
    </recommendedName>
</protein>
<reference evidence="12" key="1">
    <citation type="submission" date="2022-08" db="EMBL/GenBank/DDBJ databases">
        <authorList>
            <person name="Gutierrez-Valencia J."/>
        </authorList>
    </citation>
    <scope>NUCLEOTIDE SEQUENCE</scope>
</reference>
<dbReference type="FunFam" id="2.130.10.10:FF:000663">
    <property type="entry name" value="Vacuolar import/degradation Vid27-related protein"/>
    <property type="match status" value="1"/>
</dbReference>
<dbReference type="Proteomes" id="UP001154282">
    <property type="component" value="Unassembled WGS sequence"/>
</dbReference>
<comment type="caution">
    <text evidence="12">The sequence shown here is derived from an EMBL/GenBank/DDBJ whole genome shotgun (WGS) entry which is preliminary data.</text>
</comment>
<evidence type="ECO:0000313" key="12">
    <source>
        <dbReference type="EMBL" id="CAI0465199.1"/>
    </source>
</evidence>
<dbReference type="InterPro" id="IPR013863">
    <property type="entry name" value="VID27_C"/>
</dbReference>
<gene>
    <name evidence="12" type="ORF">LITE_LOCUS36504</name>
</gene>
<keyword evidence="8" id="KW-0472">Membrane</keyword>
<keyword evidence="5" id="KW-0812">Transmembrane</keyword>
<proteinExistence type="predicted"/>
<comment type="subcellular location">
    <subcellularLocation>
        <location evidence="2">Membrane</location>
    </subcellularLocation>
    <subcellularLocation>
        <location evidence="1">Plastid</location>
        <location evidence="1">Chloroplast</location>
    </subcellularLocation>
</comment>
<keyword evidence="6" id="KW-1133">Transmembrane helix</keyword>
<keyword evidence="7" id="KW-0793">Thylakoid</keyword>
<keyword evidence="3" id="KW-0150">Chloroplast</keyword>
<accession>A0AAV0P3S0</accession>
<evidence type="ECO:0000256" key="2">
    <source>
        <dbReference type="ARBA" id="ARBA00004370"/>
    </source>
</evidence>
<evidence type="ECO:0000256" key="3">
    <source>
        <dbReference type="ARBA" id="ARBA00022528"/>
    </source>
</evidence>
<dbReference type="AlphaFoldDB" id="A0AAV0P3S0"/>
<keyword evidence="4" id="KW-0934">Plastid</keyword>
<dbReference type="Pfam" id="PF00504">
    <property type="entry name" value="Chloroa_b-bind"/>
    <property type="match status" value="1"/>
</dbReference>
<evidence type="ECO:0000259" key="10">
    <source>
        <dbReference type="Pfam" id="PF08553"/>
    </source>
</evidence>
<evidence type="ECO:0000256" key="4">
    <source>
        <dbReference type="ARBA" id="ARBA00022640"/>
    </source>
</evidence>
<dbReference type="SUPFAM" id="SSF101908">
    <property type="entry name" value="Putative isomerase YbhE"/>
    <property type="match status" value="1"/>
</dbReference>
<evidence type="ECO:0000256" key="1">
    <source>
        <dbReference type="ARBA" id="ARBA00004229"/>
    </source>
</evidence>
<organism evidence="12 13">
    <name type="scientific">Linum tenue</name>
    <dbReference type="NCBI Taxonomy" id="586396"/>
    <lineage>
        <taxon>Eukaryota</taxon>
        <taxon>Viridiplantae</taxon>
        <taxon>Streptophyta</taxon>
        <taxon>Embryophyta</taxon>
        <taxon>Tracheophyta</taxon>
        <taxon>Spermatophyta</taxon>
        <taxon>Magnoliopsida</taxon>
        <taxon>eudicotyledons</taxon>
        <taxon>Gunneridae</taxon>
        <taxon>Pentapetalae</taxon>
        <taxon>rosids</taxon>
        <taxon>fabids</taxon>
        <taxon>Malpighiales</taxon>
        <taxon>Linaceae</taxon>
        <taxon>Linum</taxon>
    </lineage>
</organism>
<evidence type="ECO:0000313" key="13">
    <source>
        <dbReference type="Proteomes" id="UP001154282"/>
    </source>
</evidence>
<evidence type="ECO:0000256" key="8">
    <source>
        <dbReference type="ARBA" id="ARBA00023136"/>
    </source>
</evidence>
<evidence type="ECO:0000256" key="9">
    <source>
        <dbReference type="SAM" id="MobiDB-lite"/>
    </source>
</evidence>
<name>A0AAV0P3S0_9ROSI</name>
<dbReference type="GO" id="GO:0009507">
    <property type="term" value="C:chloroplast"/>
    <property type="evidence" value="ECO:0007669"/>
    <property type="project" value="UniProtKB-SubCell"/>
</dbReference>
<feature type="compositionally biased region" description="Basic and acidic residues" evidence="9">
    <location>
        <begin position="1"/>
        <end position="10"/>
    </location>
</feature>
<feature type="region of interest" description="Disordered" evidence="9">
    <location>
        <begin position="1"/>
        <end position="55"/>
    </location>
</feature>
<feature type="domain" description="DUF7135" evidence="11">
    <location>
        <begin position="42"/>
        <end position="212"/>
    </location>
</feature>
<evidence type="ECO:0000256" key="7">
    <source>
        <dbReference type="ARBA" id="ARBA00023078"/>
    </source>
</evidence>
<dbReference type="Gene3D" id="1.10.3460.10">
    <property type="entry name" value="Chlorophyll a/b binding protein domain"/>
    <property type="match status" value="1"/>
</dbReference>
<dbReference type="Gene3D" id="2.130.10.10">
    <property type="entry name" value="YVTN repeat-like/Quinoprotein amine dehydrogenase"/>
    <property type="match status" value="1"/>
</dbReference>
<evidence type="ECO:0000256" key="6">
    <source>
        <dbReference type="ARBA" id="ARBA00022989"/>
    </source>
</evidence>
<dbReference type="InterPro" id="IPR022796">
    <property type="entry name" value="Chloroa_b-bind"/>
</dbReference>
<dbReference type="GO" id="GO:0016020">
    <property type="term" value="C:membrane"/>
    <property type="evidence" value="ECO:0007669"/>
    <property type="project" value="UniProtKB-SubCell"/>
</dbReference>
<dbReference type="SUPFAM" id="SSF103511">
    <property type="entry name" value="Chlorophyll a-b binding protein"/>
    <property type="match status" value="1"/>
</dbReference>
<evidence type="ECO:0000256" key="5">
    <source>
        <dbReference type="ARBA" id="ARBA00022692"/>
    </source>
</evidence>
<dbReference type="Pfam" id="PF08553">
    <property type="entry name" value="VID27"/>
    <property type="match status" value="1"/>
</dbReference>
<dbReference type="Pfam" id="PF23581">
    <property type="entry name" value="DUF7135"/>
    <property type="match status" value="1"/>
</dbReference>
<evidence type="ECO:0008006" key="14">
    <source>
        <dbReference type="Google" id="ProtNLM"/>
    </source>
</evidence>
<dbReference type="GO" id="GO:0005634">
    <property type="term" value="C:nucleus"/>
    <property type="evidence" value="ECO:0007669"/>
    <property type="project" value="TreeGrafter"/>
</dbReference>
<feature type="domain" description="Vacuolar import/degradation Vid27 C-terminal" evidence="10">
    <location>
        <begin position="317"/>
        <end position="590"/>
    </location>
</feature>